<evidence type="ECO:0000313" key="1">
    <source>
        <dbReference type="EMBL" id="MXO47334.1"/>
    </source>
</evidence>
<dbReference type="EMBL" id="WTYC01000001">
    <property type="protein sequence ID" value="MXO47334.1"/>
    <property type="molecule type" value="Genomic_DNA"/>
</dbReference>
<evidence type="ECO:0000313" key="2">
    <source>
        <dbReference type="Proteomes" id="UP000448199"/>
    </source>
</evidence>
<keyword evidence="2" id="KW-1185">Reference proteome</keyword>
<proteinExistence type="predicted"/>
<dbReference type="AlphaFoldDB" id="A0A844XPJ3"/>
<accession>A0A844XPJ3</accession>
<dbReference type="Proteomes" id="UP000448199">
    <property type="component" value="Unassembled WGS sequence"/>
</dbReference>
<name>A0A844XPJ3_9SPHN</name>
<sequence length="53" mass="5878">MSLPPRSDADGKNYVWGGHLEKCVDPDTGAIWYEPVVYIVEQAAHPNGRLVPK</sequence>
<comment type="caution">
    <text evidence="1">The sequence shown here is derived from an EMBL/GenBank/DDBJ whole genome shotgun (WGS) entry which is preliminary data.</text>
</comment>
<organism evidence="1 2">
    <name type="scientific">Qipengyuania vulgaris</name>
    <dbReference type="NCBI Taxonomy" id="291985"/>
    <lineage>
        <taxon>Bacteria</taxon>
        <taxon>Pseudomonadati</taxon>
        <taxon>Pseudomonadota</taxon>
        <taxon>Alphaproteobacteria</taxon>
        <taxon>Sphingomonadales</taxon>
        <taxon>Erythrobacteraceae</taxon>
        <taxon>Qipengyuania</taxon>
    </lineage>
</organism>
<reference evidence="1 2" key="1">
    <citation type="submission" date="2019-12" db="EMBL/GenBank/DDBJ databases">
        <title>Genomic-based taxomic classification of the family Erythrobacteraceae.</title>
        <authorList>
            <person name="Xu L."/>
        </authorList>
    </citation>
    <scope>NUCLEOTIDE SEQUENCE [LARGE SCALE GENOMIC DNA]</scope>
    <source>
        <strain evidence="1 2">DSM 17792</strain>
    </source>
</reference>
<protein>
    <submittedName>
        <fullName evidence="1">Uncharacterized protein</fullName>
    </submittedName>
</protein>
<gene>
    <name evidence="1" type="ORF">GRI69_03555</name>
</gene>
<dbReference type="RefSeq" id="WP_237452907.1">
    <property type="nucleotide sequence ID" value="NZ_WTYC01000001.1"/>
</dbReference>